<comment type="subunit">
    <text evidence="3">UreD, UreF and UreG form a complex that acts as a GTP-hydrolysis-dependent molecular chaperone, activating the urease apoprotein by helping to assemble the nickel containing metallocenter of UreC. The UreE protein probably delivers the nickel.</text>
</comment>
<dbReference type="Gene3D" id="1.10.4190.10">
    <property type="entry name" value="Urease accessory protein UreF"/>
    <property type="match status" value="1"/>
</dbReference>
<dbReference type="GO" id="GO:0016151">
    <property type="term" value="F:nickel cation binding"/>
    <property type="evidence" value="ECO:0007669"/>
    <property type="project" value="UniProtKB-UniRule"/>
</dbReference>
<comment type="similarity">
    <text evidence="3">Belongs to the UreF family.</text>
</comment>
<dbReference type="STRING" id="1430440.MGMSRv2__2027"/>
<dbReference type="PIRSF" id="PIRSF009467">
    <property type="entry name" value="Ureas_acces_UreF"/>
    <property type="match status" value="1"/>
</dbReference>
<evidence type="ECO:0000256" key="1">
    <source>
        <dbReference type="ARBA" id="ARBA00022988"/>
    </source>
</evidence>
<dbReference type="InterPro" id="IPR038277">
    <property type="entry name" value="UreF_sf"/>
</dbReference>
<gene>
    <name evidence="3 4" type="primary">ureF</name>
    <name evidence="4" type="ordered locus">MGMSRv2__2027</name>
</gene>
<comment type="function">
    <text evidence="3">Required for maturation of urease via the functional incorporation of the urease nickel metallocenter.</text>
</comment>
<reference evidence="4 5" key="1">
    <citation type="journal article" date="2014" name="Genome Announc.">
        <title>Complete genome sequence of Magnetospirillum gryphiswaldense MSR-1.</title>
        <authorList>
            <person name="Wang X."/>
            <person name="Wang Q."/>
            <person name="Zhang W."/>
            <person name="Wang Y."/>
            <person name="Li L."/>
            <person name="Wen T."/>
            <person name="Zhang T."/>
            <person name="Zhang Y."/>
            <person name="Xu J."/>
            <person name="Hu J."/>
            <person name="Li S."/>
            <person name="Liu L."/>
            <person name="Liu J."/>
            <person name="Jiang W."/>
            <person name="Tian J."/>
            <person name="Li Y."/>
            <person name="Schuler D."/>
            <person name="Wang L."/>
            <person name="Li J."/>
        </authorList>
    </citation>
    <scope>NUCLEOTIDE SEQUENCE [LARGE SCALE GENOMIC DNA]</scope>
    <source>
        <strain evidence="5">DSM 6361 / JCM 21280 / NBRC 15271 / MSR-1</strain>
    </source>
</reference>
<keyword evidence="5" id="KW-1185">Reference proteome</keyword>
<dbReference type="InterPro" id="IPR002639">
    <property type="entry name" value="UreF"/>
</dbReference>
<protein>
    <recommendedName>
        <fullName evidence="3">Urease accessory protein UreF</fullName>
    </recommendedName>
</protein>
<dbReference type="eggNOG" id="COG0830">
    <property type="taxonomic scope" value="Bacteria"/>
</dbReference>
<dbReference type="AlphaFoldDB" id="V6F1G5"/>
<dbReference type="HOGENOM" id="CLU_049215_2_0_5"/>
<comment type="subcellular location">
    <subcellularLocation>
        <location evidence="3">Cytoplasm</location>
    </subcellularLocation>
</comment>
<evidence type="ECO:0000256" key="3">
    <source>
        <dbReference type="HAMAP-Rule" id="MF_01385"/>
    </source>
</evidence>
<dbReference type="EMBL" id="HG794546">
    <property type="protein sequence ID" value="CDK99242.1"/>
    <property type="molecule type" value="Genomic_DNA"/>
</dbReference>
<proteinExistence type="inferred from homology"/>
<name>V6F1G5_MAGGM</name>
<dbReference type="HAMAP" id="MF_01385">
    <property type="entry name" value="UreF"/>
    <property type="match status" value="1"/>
</dbReference>
<organism evidence="4 5">
    <name type="scientific">Magnetospirillum gryphiswaldense (strain DSM 6361 / JCM 21280 / NBRC 15271 / MSR-1)</name>
    <dbReference type="NCBI Taxonomy" id="431944"/>
    <lineage>
        <taxon>Bacteria</taxon>
        <taxon>Pseudomonadati</taxon>
        <taxon>Pseudomonadota</taxon>
        <taxon>Alphaproteobacteria</taxon>
        <taxon>Rhodospirillales</taxon>
        <taxon>Rhodospirillaceae</taxon>
        <taxon>Magnetospirillum</taxon>
    </lineage>
</organism>
<dbReference type="GO" id="GO:0005737">
    <property type="term" value="C:cytoplasm"/>
    <property type="evidence" value="ECO:0007669"/>
    <property type="project" value="UniProtKB-SubCell"/>
</dbReference>
<evidence type="ECO:0000256" key="2">
    <source>
        <dbReference type="ARBA" id="ARBA00023186"/>
    </source>
</evidence>
<sequence length="225" mass="24433">MNALLRLMTWLSPAFPVGGFSYSHGLERAVEAGLVTDRDSLIRWVETVLRHGSGRADAGLLLEAMRAHADTERLDRLVDLADALRGSAELALESSAQGTAFVATIAAAWPDPWLDQWRVRLKQRNRQPAYAVAVGVIAARTEIAETDALLATLQAFAATLVSAAIRLVPLGQTDGQKAMAALEPVIEQAVHLALTRPFCDLGSATAMVDWCSLTHETQYTRLFRS</sequence>
<keyword evidence="1 3" id="KW-0996">Nickel insertion</keyword>
<evidence type="ECO:0000313" key="4">
    <source>
        <dbReference type="EMBL" id="CDK99242.1"/>
    </source>
</evidence>
<dbReference type="Pfam" id="PF01730">
    <property type="entry name" value="UreF"/>
    <property type="match status" value="1"/>
</dbReference>
<dbReference type="Proteomes" id="UP000018922">
    <property type="component" value="Chromosome I"/>
</dbReference>
<dbReference type="PANTHER" id="PTHR33620:SF1">
    <property type="entry name" value="UREASE ACCESSORY PROTEIN F"/>
    <property type="match status" value="1"/>
</dbReference>
<accession>V6F1G5</accession>
<evidence type="ECO:0000313" key="5">
    <source>
        <dbReference type="Proteomes" id="UP000018922"/>
    </source>
</evidence>
<keyword evidence="3" id="KW-0963">Cytoplasm</keyword>
<keyword evidence="2 3" id="KW-0143">Chaperone</keyword>
<dbReference type="PANTHER" id="PTHR33620">
    <property type="entry name" value="UREASE ACCESSORY PROTEIN F"/>
    <property type="match status" value="1"/>
</dbReference>
<dbReference type="KEGG" id="mgy:MGMSRv2__2027"/>